<sequence>MFNKGASTGPDLVNIGSLTPAMPTALESFANLRKIIQANGGIRRSLRIFWLTDDLKFGDLKGVDKFGNRYYENNRYFFGKNRWVRFADKKNFNYDASQIPPEWHRWMHYITDQTPVEKPPEQKKWMMEHEENLSATPDEYVPYSTTRTKIESWTPPQNR</sequence>
<keyword evidence="3" id="KW-0830">Ubiquinone</keyword>
<dbReference type="GO" id="GO:0005743">
    <property type="term" value="C:mitochondrial inner membrane"/>
    <property type="evidence" value="ECO:0007669"/>
    <property type="project" value="UniProtKB-SubCell"/>
</dbReference>
<evidence type="ECO:0000313" key="3">
    <source>
        <dbReference type="EMBL" id="EKC32535.1"/>
    </source>
</evidence>
<evidence type="ECO:0000256" key="1">
    <source>
        <dbReference type="ARBA" id="ARBA00007355"/>
    </source>
</evidence>
<protein>
    <recommendedName>
        <fullName evidence="2">NADH dehydrogenase [ubiquinone] 1 alpha subcomplex subunit 12</fullName>
    </recommendedName>
</protein>
<dbReference type="FunCoup" id="K1QUC2">
    <property type="interactions" value="738"/>
</dbReference>
<dbReference type="PANTHER" id="PTHR12910:SF2">
    <property type="entry name" value="NADH DEHYDROGENASE [UBIQUINONE] 1 ALPHA SUBCOMPLEX SUBUNIT 12"/>
    <property type="match status" value="1"/>
</dbReference>
<dbReference type="GO" id="GO:0045271">
    <property type="term" value="C:respiratory chain complex I"/>
    <property type="evidence" value="ECO:0007669"/>
    <property type="project" value="InterPro"/>
</dbReference>
<comment type="similarity">
    <text evidence="1 2">Belongs to the complex I NDUFA12 subunit family.</text>
</comment>
<comment type="function">
    <text evidence="2">Accessory subunit of the mitochondrial membrane respiratory chain NADH dehydrogenase (Complex I), that is believed not to be involved in catalysis. Complex I functions in the transfer of electrons from NADH to the respiratory chain. The immediate electron acceptor for the enzyme is believed to be ubiquinone.</text>
</comment>
<comment type="subunit">
    <text evidence="2">Complex I is composed of 45 different subunits.</text>
</comment>
<keyword evidence="2" id="KW-0679">Respiratory chain</keyword>
<keyword evidence="2" id="KW-0472">Membrane</keyword>
<evidence type="ECO:0000256" key="2">
    <source>
        <dbReference type="RuleBase" id="RU363103"/>
    </source>
</evidence>
<comment type="subcellular location">
    <subcellularLocation>
        <location evidence="2">Mitochondrion inner membrane</location>
        <topology evidence="2">Peripheral membrane protein</topology>
        <orientation evidence="2">Matrix side</orientation>
    </subcellularLocation>
</comment>
<keyword evidence="2" id="KW-0249">Electron transport</keyword>
<dbReference type="EMBL" id="JH817549">
    <property type="protein sequence ID" value="EKC32535.1"/>
    <property type="molecule type" value="Genomic_DNA"/>
</dbReference>
<keyword evidence="2" id="KW-0813">Transport</keyword>
<keyword evidence="2" id="KW-0999">Mitochondrion inner membrane</keyword>
<dbReference type="PANTHER" id="PTHR12910">
    <property type="entry name" value="NADH-UBIQUINONE OXIDOREDUCTASE SUBUNIT B17.2"/>
    <property type="match status" value="1"/>
</dbReference>
<organism evidence="3">
    <name type="scientific">Magallana gigas</name>
    <name type="common">Pacific oyster</name>
    <name type="synonym">Crassostrea gigas</name>
    <dbReference type="NCBI Taxonomy" id="29159"/>
    <lineage>
        <taxon>Eukaryota</taxon>
        <taxon>Metazoa</taxon>
        <taxon>Spiralia</taxon>
        <taxon>Lophotrochozoa</taxon>
        <taxon>Mollusca</taxon>
        <taxon>Bivalvia</taxon>
        <taxon>Autobranchia</taxon>
        <taxon>Pteriomorphia</taxon>
        <taxon>Ostreida</taxon>
        <taxon>Ostreoidea</taxon>
        <taxon>Ostreidae</taxon>
        <taxon>Magallana</taxon>
    </lineage>
</organism>
<dbReference type="HOGENOM" id="CLU_110455_1_1_1"/>
<reference evidence="3" key="1">
    <citation type="journal article" date="2012" name="Nature">
        <title>The oyster genome reveals stress adaptation and complexity of shell formation.</title>
        <authorList>
            <person name="Zhang G."/>
            <person name="Fang X."/>
            <person name="Guo X."/>
            <person name="Li L."/>
            <person name="Luo R."/>
            <person name="Xu F."/>
            <person name="Yang P."/>
            <person name="Zhang L."/>
            <person name="Wang X."/>
            <person name="Qi H."/>
            <person name="Xiong Z."/>
            <person name="Que H."/>
            <person name="Xie Y."/>
            <person name="Holland P.W."/>
            <person name="Paps J."/>
            <person name="Zhu Y."/>
            <person name="Wu F."/>
            <person name="Chen Y."/>
            <person name="Wang J."/>
            <person name="Peng C."/>
            <person name="Meng J."/>
            <person name="Yang L."/>
            <person name="Liu J."/>
            <person name="Wen B."/>
            <person name="Zhang N."/>
            <person name="Huang Z."/>
            <person name="Zhu Q."/>
            <person name="Feng Y."/>
            <person name="Mount A."/>
            <person name="Hedgecock D."/>
            <person name="Xu Z."/>
            <person name="Liu Y."/>
            <person name="Domazet-Loso T."/>
            <person name="Du Y."/>
            <person name="Sun X."/>
            <person name="Zhang S."/>
            <person name="Liu B."/>
            <person name="Cheng P."/>
            <person name="Jiang X."/>
            <person name="Li J."/>
            <person name="Fan D."/>
            <person name="Wang W."/>
            <person name="Fu W."/>
            <person name="Wang T."/>
            <person name="Wang B."/>
            <person name="Zhang J."/>
            <person name="Peng Z."/>
            <person name="Li Y."/>
            <person name="Li N."/>
            <person name="Wang J."/>
            <person name="Chen M."/>
            <person name="He Y."/>
            <person name="Tan F."/>
            <person name="Song X."/>
            <person name="Zheng Q."/>
            <person name="Huang R."/>
            <person name="Yang H."/>
            <person name="Du X."/>
            <person name="Chen L."/>
            <person name="Yang M."/>
            <person name="Gaffney P.M."/>
            <person name="Wang S."/>
            <person name="Luo L."/>
            <person name="She Z."/>
            <person name="Ming Y."/>
            <person name="Huang W."/>
            <person name="Zhang S."/>
            <person name="Huang B."/>
            <person name="Zhang Y."/>
            <person name="Qu T."/>
            <person name="Ni P."/>
            <person name="Miao G."/>
            <person name="Wang J."/>
            <person name="Wang Q."/>
            <person name="Steinberg C.E."/>
            <person name="Wang H."/>
            <person name="Li N."/>
            <person name="Qian L."/>
            <person name="Zhang G."/>
            <person name="Li Y."/>
            <person name="Yang H."/>
            <person name="Liu X."/>
            <person name="Wang J."/>
            <person name="Yin Y."/>
            <person name="Wang J."/>
        </authorList>
    </citation>
    <scope>NUCLEOTIDE SEQUENCE [LARGE SCALE GENOMIC DNA]</scope>
    <source>
        <strain evidence="3">05x7-T-G4-1.051#20</strain>
    </source>
</reference>
<dbReference type="GO" id="GO:0006979">
    <property type="term" value="P:response to oxidative stress"/>
    <property type="evidence" value="ECO:0007669"/>
    <property type="project" value="TreeGrafter"/>
</dbReference>
<dbReference type="AlphaFoldDB" id="K1QUC2"/>
<gene>
    <name evidence="3" type="ORF">CGI_10012715</name>
</gene>
<dbReference type="Pfam" id="PF05071">
    <property type="entry name" value="NDUFA12"/>
    <property type="match status" value="1"/>
</dbReference>
<keyword evidence="2" id="KW-0496">Mitochondrion</keyword>
<accession>K1QUC2</accession>
<name>K1QUC2_MAGGI</name>
<dbReference type="InParanoid" id="K1QUC2"/>
<proteinExistence type="inferred from homology"/>
<dbReference type="InterPro" id="IPR007763">
    <property type="entry name" value="NDUFA12"/>
</dbReference>